<dbReference type="PANTHER" id="PTHR47266">
    <property type="entry name" value="ENDONUCLEASE-RELATED"/>
    <property type="match status" value="1"/>
</dbReference>
<accession>A0A9W6U1M0</accession>
<dbReference type="Proteomes" id="UP001165121">
    <property type="component" value="Unassembled WGS sequence"/>
</dbReference>
<reference evidence="3" key="1">
    <citation type="submission" date="2023-04" db="EMBL/GenBank/DDBJ databases">
        <title>Phytophthora fragariaefolia NBRC 109709.</title>
        <authorList>
            <person name="Ichikawa N."/>
            <person name="Sato H."/>
            <person name="Tonouchi N."/>
        </authorList>
    </citation>
    <scope>NUCLEOTIDE SEQUENCE</scope>
    <source>
        <strain evidence="3">NBRC 109709</strain>
    </source>
</reference>
<name>A0A9W6U1M0_9STRA</name>
<dbReference type="Gene3D" id="1.10.340.70">
    <property type="match status" value="1"/>
</dbReference>
<organism evidence="3 4">
    <name type="scientific">Phytophthora fragariaefolia</name>
    <dbReference type="NCBI Taxonomy" id="1490495"/>
    <lineage>
        <taxon>Eukaryota</taxon>
        <taxon>Sar</taxon>
        <taxon>Stramenopiles</taxon>
        <taxon>Oomycota</taxon>
        <taxon>Peronosporomycetes</taxon>
        <taxon>Peronosporales</taxon>
        <taxon>Peronosporaceae</taxon>
        <taxon>Phytophthora</taxon>
    </lineage>
</organism>
<dbReference type="InterPro" id="IPR052160">
    <property type="entry name" value="Gypsy_RT_Integrase-like"/>
</dbReference>
<dbReference type="OrthoDB" id="125421at2759"/>
<dbReference type="EMBL" id="BSXT01000294">
    <property type="protein sequence ID" value="GMF23699.1"/>
    <property type="molecule type" value="Genomic_DNA"/>
</dbReference>
<evidence type="ECO:0000256" key="1">
    <source>
        <dbReference type="SAM" id="MobiDB-lite"/>
    </source>
</evidence>
<evidence type="ECO:0000259" key="2">
    <source>
        <dbReference type="Pfam" id="PF17921"/>
    </source>
</evidence>
<feature type="region of interest" description="Disordered" evidence="1">
    <location>
        <begin position="12"/>
        <end position="85"/>
    </location>
</feature>
<sequence length="290" mass="32846">MFITAITRQQAQTVNKRVRFAETPDEDTEALPVEPKPPGRPNDATTESSNVEKGEISPGAAERPPSAEDVGPLEAQEERRRRVGRAQVEELRRANLKLVLKGESSRLGYKAAREAWKMADRFVLSDADLLYFFGENRRWGKDPMNETVLLLVVPTTMVQEVLQSCHDSLEGGHQGIVRTFHRIKADYYWIGLYADVEKHVRSCPDCSSSKSRPQLRGYSPGNILAERPLQIVSMDFAIPLPKSRRGKPRCSYFSVHLLDSSWRRLCRILPHSASHKLLKSVCTEGLERRP</sequence>
<dbReference type="Pfam" id="PF17921">
    <property type="entry name" value="Integrase_H2C2"/>
    <property type="match status" value="1"/>
</dbReference>
<dbReference type="FunFam" id="1.10.340.70:FF:000001">
    <property type="entry name" value="Retrovirus-related Pol polyprotein from transposon gypsy-like Protein"/>
    <property type="match status" value="1"/>
</dbReference>
<comment type="caution">
    <text evidence="3">The sequence shown here is derived from an EMBL/GenBank/DDBJ whole genome shotgun (WGS) entry which is preliminary data.</text>
</comment>
<evidence type="ECO:0000313" key="4">
    <source>
        <dbReference type="Proteomes" id="UP001165121"/>
    </source>
</evidence>
<proteinExistence type="predicted"/>
<dbReference type="InterPro" id="IPR041588">
    <property type="entry name" value="Integrase_H2C2"/>
</dbReference>
<evidence type="ECO:0000313" key="3">
    <source>
        <dbReference type="EMBL" id="GMF23699.1"/>
    </source>
</evidence>
<protein>
    <submittedName>
        <fullName evidence="3">Unnamed protein product</fullName>
    </submittedName>
</protein>
<feature type="domain" description="Integrase zinc-binding" evidence="2">
    <location>
        <begin position="153"/>
        <end position="212"/>
    </location>
</feature>
<gene>
    <name evidence="3" type="ORF">Pfra01_000381200</name>
</gene>
<dbReference type="AlphaFoldDB" id="A0A9W6U1M0"/>
<keyword evidence="4" id="KW-1185">Reference proteome</keyword>